<dbReference type="Pfam" id="PF13361">
    <property type="entry name" value="UvrD_C"/>
    <property type="match status" value="1"/>
</dbReference>
<evidence type="ECO:0000256" key="3">
    <source>
        <dbReference type="ARBA" id="ARBA00022806"/>
    </source>
</evidence>
<dbReference type="InterPro" id="IPR027417">
    <property type="entry name" value="P-loop_NTPase"/>
</dbReference>
<dbReference type="Gene3D" id="3.40.50.300">
    <property type="entry name" value="P-loop containing nucleotide triphosphate hydrolases"/>
    <property type="match status" value="3"/>
</dbReference>
<evidence type="ECO:0000256" key="4">
    <source>
        <dbReference type="ARBA" id="ARBA00022840"/>
    </source>
</evidence>
<accession>A0A4R1G8N3</accession>
<reference evidence="11 12" key="1">
    <citation type="submission" date="2019-03" db="EMBL/GenBank/DDBJ databases">
        <title>Genomic Encyclopedia of Archaeal and Bacterial Type Strains, Phase II (KMG-II): from individual species to whole genera.</title>
        <authorList>
            <person name="Goeker M."/>
        </authorList>
    </citation>
    <scope>NUCLEOTIDE SEQUENCE [LARGE SCALE GENOMIC DNA]</scope>
    <source>
        <strain evidence="11 12">DSM 27697</strain>
    </source>
</reference>
<dbReference type="Pfam" id="PF01396">
    <property type="entry name" value="Zn_ribbon_Top1"/>
    <property type="match status" value="1"/>
</dbReference>
<dbReference type="GO" id="GO:0003677">
    <property type="term" value="F:DNA binding"/>
    <property type="evidence" value="ECO:0007669"/>
    <property type="project" value="InterPro"/>
</dbReference>
<dbReference type="Gene3D" id="3.30.65.10">
    <property type="entry name" value="Bacterial Topoisomerase I, domain 1"/>
    <property type="match status" value="1"/>
</dbReference>
<dbReference type="GO" id="GO:0000725">
    <property type="term" value="P:recombinational repair"/>
    <property type="evidence" value="ECO:0007669"/>
    <property type="project" value="TreeGrafter"/>
</dbReference>
<evidence type="ECO:0000256" key="8">
    <source>
        <dbReference type="ARBA" id="ARBA00048988"/>
    </source>
</evidence>
<comment type="catalytic activity">
    <reaction evidence="8">
        <text>ATP + H2O = ADP + phosphate + H(+)</text>
        <dbReference type="Rhea" id="RHEA:13065"/>
        <dbReference type="ChEBI" id="CHEBI:15377"/>
        <dbReference type="ChEBI" id="CHEBI:15378"/>
        <dbReference type="ChEBI" id="CHEBI:30616"/>
        <dbReference type="ChEBI" id="CHEBI:43474"/>
        <dbReference type="ChEBI" id="CHEBI:456216"/>
        <dbReference type="EC" id="5.6.2.4"/>
    </reaction>
</comment>
<dbReference type="GO" id="GO:0005694">
    <property type="term" value="C:chromosome"/>
    <property type="evidence" value="ECO:0007669"/>
    <property type="project" value="InterPro"/>
</dbReference>
<proteinExistence type="predicted"/>
<evidence type="ECO:0000256" key="9">
    <source>
        <dbReference type="PROSITE-ProRule" id="PRU00560"/>
    </source>
</evidence>
<keyword evidence="5" id="KW-0413">Isomerase</keyword>
<dbReference type="PANTHER" id="PTHR11070:SF63">
    <property type="entry name" value="DNA HELICASE IV"/>
    <property type="match status" value="1"/>
</dbReference>
<feature type="domain" description="UvrD-like helicase ATP-binding" evidence="10">
    <location>
        <begin position="167"/>
        <end position="633"/>
    </location>
</feature>
<dbReference type="AlphaFoldDB" id="A0A4R1G8N3"/>
<keyword evidence="3 9" id="KW-0347">Helicase</keyword>
<dbReference type="InterPro" id="IPR000212">
    <property type="entry name" value="DNA_helicase_UvrD/REP"/>
</dbReference>
<dbReference type="GO" id="GO:0016887">
    <property type="term" value="F:ATP hydrolysis activity"/>
    <property type="evidence" value="ECO:0007669"/>
    <property type="project" value="RHEA"/>
</dbReference>
<dbReference type="GO" id="GO:0043138">
    <property type="term" value="F:3'-5' DNA helicase activity"/>
    <property type="evidence" value="ECO:0007669"/>
    <property type="project" value="UniProtKB-EC"/>
</dbReference>
<evidence type="ECO:0000259" key="10">
    <source>
        <dbReference type="PROSITE" id="PS51198"/>
    </source>
</evidence>
<keyword evidence="12" id="KW-1185">Reference proteome</keyword>
<feature type="binding site" evidence="9">
    <location>
        <begin position="188"/>
        <end position="195"/>
    </location>
    <ligand>
        <name>ATP</name>
        <dbReference type="ChEBI" id="CHEBI:30616"/>
    </ligand>
</feature>
<evidence type="ECO:0000256" key="5">
    <source>
        <dbReference type="ARBA" id="ARBA00023235"/>
    </source>
</evidence>
<keyword evidence="4 9" id="KW-0067">ATP-binding</keyword>
<keyword evidence="1 9" id="KW-0547">Nucleotide-binding</keyword>
<evidence type="ECO:0000313" key="12">
    <source>
        <dbReference type="Proteomes" id="UP000294546"/>
    </source>
</evidence>
<dbReference type="EC" id="5.6.2.4" evidence="7"/>
<dbReference type="Proteomes" id="UP000294546">
    <property type="component" value="Unassembled WGS sequence"/>
</dbReference>
<dbReference type="GO" id="GO:0005524">
    <property type="term" value="F:ATP binding"/>
    <property type="evidence" value="ECO:0007669"/>
    <property type="project" value="UniProtKB-UniRule"/>
</dbReference>
<dbReference type="InterPro" id="IPR014017">
    <property type="entry name" value="DNA_helicase_UvrD-like_C"/>
</dbReference>
<dbReference type="EMBL" id="SMFU01000013">
    <property type="protein sequence ID" value="TCK02953.1"/>
    <property type="molecule type" value="Genomic_DNA"/>
</dbReference>
<dbReference type="Pfam" id="PF12462">
    <property type="entry name" value="Helicase_IV_N"/>
    <property type="match status" value="1"/>
</dbReference>
<evidence type="ECO:0000256" key="6">
    <source>
        <dbReference type="ARBA" id="ARBA00034617"/>
    </source>
</evidence>
<dbReference type="InterPro" id="IPR013498">
    <property type="entry name" value="Topo_IA_Znf"/>
</dbReference>
<gene>
    <name evidence="11" type="ORF">CLV83_4006</name>
</gene>
<evidence type="ECO:0000256" key="1">
    <source>
        <dbReference type="ARBA" id="ARBA00022741"/>
    </source>
</evidence>
<dbReference type="GO" id="GO:0006265">
    <property type="term" value="P:DNA topological change"/>
    <property type="evidence" value="ECO:0007669"/>
    <property type="project" value="InterPro"/>
</dbReference>
<protein>
    <recommendedName>
        <fullName evidence="7">DNA 3'-5' helicase</fullName>
        <ecNumber evidence="7">5.6.2.4</ecNumber>
    </recommendedName>
</protein>
<dbReference type="SUPFAM" id="SSF52540">
    <property type="entry name" value="P-loop containing nucleoside triphosphate hydrolases"/>
    <property type="match status" value="1"/>
</dbReference>
<sequence>MSLQQSVELPFDTIAAIDITKGLLWSAVEIRSQNRTDVLGGLSREAAEKLSTMLLGAINEHLITAIEADKAQLIEIDEAIQTLTRNGHQYLALADINQTISTVPGEAARAISHPLFKVEQLPTSLVEQFPASLSMLVDPGERQRYNEHFVSSELLRFDSFFSDLDGRSLSNEQREACIRLEDNNLLVASAGSGKTATMVGKVAYVLDKGLYRPEEILLLAFNNDAAKELRERLAKQLKVSTSDLRCQVSTFHALGRRIIEQVEGKPPQLANWAEHPAGESQIIEQLIDDLRLSNPAFQRLWTELLALYPKADIPVEVFDSEEDYRQYVSDRAQHDGGTISTLSGIYVRSLQEQRIANWLWLNSIPFEYERQVEIEGKGSDALYVQPDFYYPQIDTYHEHFAINQDGTSPFENYVEQAQEKREGYRHAKIDFFETISAQATDDTLLEVLEAQLRKRAIKPVPRHPDEILKALEPDVIRRYHNLVSVCIKHIRSAQLTQEMLVERSKALKHRARADRFARAVWQLAQAYSQKLDEAQRIDFEGMIGDAVKLIENGRYTSPFKLILVDEFQDISAPRAKLIKALRAQRLFTKVFAVGDDWQSIYRFAGSDITLFTEFEEQFGASWIGRLQQTYRCNQLIAGVAADFVQRNPEQMAKEVQSVRPAIPRSIRVIPVKVVWDKPSMDKACHQMLNRLNSFAAKIAPKWQTKAKPKLSVLVLSRYNMQNPFQGKVPVFSYIEVRCMTFHRAKGLEADYSVLLDVSEGNFGVPSRIEDDELLQLVIPFPETYPYAEERRLFYVALTRASRGVFMLTNQARRSRYIDELIQIGGENICLENLDGSPLELCPDCGKGHMVQRSAKDGSKFMGCSEFPVCRYTVSV</sequence>
<dbReference type="PANTHER" id="PTHR11070">
    <property type="entry name" value="UVRD / RECB / PCRA DNA HELICASE FAMILY MEMBER"/>
    <property type="match status" value="1"/>
</dbReference>
<dbReference type="InterPro" id="IPR022161">
    <property type="entry name" value="Helicase_IV_N"/>
</dbReference>
<dbReference type="GO" id="GO:0003916">
    <property type="term" value="F:DNA topoisomerase activity"/>
    <property type="evidence" value="ECO:0007669"/>
    <property type="project" value="InterPro"/>
</dbReference>
<keyword evidence="2 9" id="KW-0378">Hydrolase</keyword>
<dbReference type="PROSITE" id="PS51198">
    <property type="entry name" value="UVRD_HELICASE_ATP_BIND"/>
    <property type="match status" value="1"/>
</dbReference>
<evidence type="ECO:0000256" key="7">
    <source>
        <dbReference type="ARBA" id="ARBA00034808"/>
    </source>
</evidence>
<name>A0A4R1G8N3_9GAMM</name>
<evidence type="ECO:0000256" key="2">
    <source>
        <dbReference type="ARBA" id="ARBA00022801"/>
    </source>
</evidence>
<dbReference type="Pfam" id="PF00580">
    <property type="entry name" value="UvrD-helicase"/>
    <property type="match status" value="2"/>
</dbReference>
<dbReference type="InterPro" id="IPR014016">
    <property type="entry name" value="UvrD-like_ATP-bd"/>
</dbReference>
<comment type="catalytic activity">
    <reaction evidence="6">
        <text>Couples ATP hydrolysis with the unwinding of duplex DNA by translocating in the 3'-5' direction.</text>
        <dbReference type="EC" id="5.6.2.4"/>
    </reaction>
</comment>
<evidence type="ECO:0000313" key="11">
    <source>
        <dbReference type="EMBL" id="TCK02953.1"/>
    </source>
</evidence>
<dbReference type="GO" id="GO:0005829">
    <property type="term" value="C:cytosol"/>
    <property type="evidence" value="ECO:0007669"/>
    <property type="project" value="TreeGrafter"/>
</dbReference>
<comment type="caution">
    <text evidence="11">The sequence shown here is derived from an EMBL/GenBank/DDBJ whole genome shotgun (WGS) entry which is preliminary data.</text>
</comment>
<organism evidence="11 12">
    <name type="scientific">Marinobacterium mangrovicola</name>
    <dbReference type="NCBI Taxonomy" id="1476959"/>
    <lineage>
        <taxon>Bacteria</taxon>
        <taxon>Pseudomonadati</taxon>
        <taxon>Pseudomonadota</taxon>
        <taxon>Gammaproteobacteria</taxon>
        <taxon>Oceanospirillales</taxon>
        <taxon>Oceanospirillaceae</taxon>
        <taxon>Marinobacterium</taxon>
    </lineage>
</organism>